<gene>
    <name evidence="8" type="ORF">SAMN05660284_00488</name>
</gene>
<comment type="caution">
    <text evidence="7">Lacks conserved residue(s) required for the propagation of feature annotation.</text>
</comment>
<comment type="subcellular location">
    <subcellularLocation>
        <location evidence="1 7">Cell membrane</location>
        <topology evidence="1 7">Multi-pass membrane protein</topology>
    </subcellularLocation>
</comment>
<evidence type="ECO:0000313" key="9">
    <source>
        <dbReference type="Proteomes" id="UP000242869"/>
    </source>
</evidence>
<evidence type="ECO:0000256" key="4">
    <source>
        <dbReference type="ARBA" id="ARBA00022692"/>
    </source>
</evidence>
<feature type="transmembrane region" description="Helical" evidence="7">
    <location>
        <begin position="71"/>
        <end position="88"/>
    </location>
</feature>
<feature type="transmembrane region" description="Helical" evidence="7">
    <location>
        <begin position="108"/>
        <end position="127"/>
    </location>
</feature>
<protein>
    <recommendedName>
        <fullName evidence="7">UPF0056 membrane protein</fullName>
    </recommendedName>
</protein>
<name>A0A1I4W7P3_9NEIS</name>
<reference evidence="9" key="1">
    <citation type="submission" date="2016-10" db="EMBL/GenBank/DDBJ databases">
        <authorList>
            <person name="Varghese N."/>
            <person name="Submissions S."/>
        </authorList>
    </citation>
    <scope>NUCLEOTIDE SEQUENCE [LARGE SCALE GENOMIC DNA]</scope>
    <source>
        <strain evidence="9">DSM 6150</strain>
    </source>
</reference>
<dbReference type="Proteomes" id="UP000242869">
    <property type="component" value="Unassembled WGS sequence"/>
</dbReference>
<dbReference type="InterPro" id="IPR002771">
    <property type="entry name" value="Multi_antbiot-R_MarC"/>
</dbReference>
<dbReference type="RefSeq" id="WP_091190916.1">
    <property type="nucleotide sequence ID" value="NZ_FOVE01000003.1"/>
</dbReference>
<keyword evidence="9" id="KW-1185">Reference proteome</keyword>
<evidence type="ECO:0000256" key="5">
    <source>
        <dbReference type="ARBA" id="ARBA00022989"/>
    </source>
</evidence>
<dbReference type="PANTHER" id="PTHR33508">
    <property type="entry name" value="UPF0056 MEMBRANE PROTEIN YHCE"/>
    <property type="match status" value="1"/>
</dbReference>
<dbReference type="PANTHER" id="PTHR33508:SF10">
    <property type="entry name" value="UPF0056 INNER MEMBRANE PROTEIN YHGN"/>
    <property type="match status" value="1"/>
</dbReference>
<organism evidence="8 9">
    <name type="scientific">Formivibrio citricus</name>
    <dbReference type="NCBI Taxonomy" id="83765"/>
    <lineage>
        <taxon>Bacteria</taxon>
        <taxon>Pseudomonadati</taxon>
        <taxon>Pseudomonadota</taxon>
        <taxon>Betaproteobacteria</taxon>
        <taxon>Neisseriales</taxon>
        <taxon>Chitinibacteraceae</taxon>
        <taxon>Formivibrio</taxon>
    </lineage>
</organism>
<evidence type="ECO:0000256" key="7">
    <source>
        <dbReference type="RuleBase" id="RU362048"/>
    </source>
</evidence>
<dbReference type="AlphaFoldDB" id="A0A1I4W7P3"/>
<keyword evidence="6 7" id="KW-0472">Membrane</keyword>
<comment type="similarity">
    <text evidence="2 7">Belongs to the UPF0056 (MarC) family.</text>
</comment>
<keyword evidence="5 7" id="KW-1133">Transmembrane helix</keyword>
<dbReference type="Pfam" id="PF01914">
    <property type="entry name" value="MarC"/>
    <property type="match status" value="1"/>
</dbReference>
<feature type="transmembrane region" description="Helical" evidence="7">
    <location>
        <begin position="134"/>
        <end position="155"/>
    </location>
</feature>
<keyword evidence="4 7" id="KW-0812">Transmembrane</keyword>
<proteinExistence type="inferred from homology"/>
<feature type="transmembrane region" description="Helical" evidence="7">
    <location>
        <begin position="43"/>
        <end position="64"/>
    </location>
</feature>
<evidence type="ECO:0000256" key="1">
    <source>
        <dbReference type="ARBA" id="ARBA00004651"/>
    </source>
</evidence>
<evidence type="ECO:0000256" key="6">
    <source>
        <dbReference type="ARBA" id="ARBA00023136"/>
    </source>
</evidence>
<dbReference type="GO" id="GO:0005886">
    <property type="term" value="C:plasma membrane"/>
    <property type="evidence" value="ECO:0007669"/>
    <property type="project" value="UniProtKB-SubCell"/>
</dbReference>
<evidence type="ECO:0000256" key="2">
    <source>
        <dbReference type="ARBA" id="ARBA00009784"/>
    </source>
</evidence>
<evidence type="ECO:0000256" key="3">
    <source>
        <dbReference type="ARBA" id="ARBA00022475"/>
    </source>
</evidence>
<dbReference type="STRING" id="83765.SAMN05660284_00488"/>
<keyword evidence="3" id="KW-1003">Cell membrane</keyword>
<feature type="transmembrane region" description="Helical" evidence="7">
    <location>
        <begin position="175"/>
        <end position="195"/>
    </location>
</feature>
<sequence length="197" mass="20978">MQVLSLAITLFFVLDPFGNLPVVLSLLSKVEPEHRWKVVARESFIALGLLVLFYAVGARFIGLLGVDSSDLTICGGVVLGIIALRMVFPDENGGVAREAEVEPFIVPLAIPLMAGPSALATVMIMSAQSEANPLVGMGMMTLAWLVSAILLVGGVRVGHFIPPRLMEAFERLSGLLLAVISVHMVMTGIRAYLVVPA</sequence>
<accession>A0A1I4W7P3</accession>
<dbReference type="EMBL" id="FOVE01000003">
    <property type="protein sequence ID" value="SFN09465.1"/>
    <property type="molecule type" value="Genomic_DNA"/>
</dbReference>
<dbReference type="OrthoDB" id="21094at2"/>
<evidence type="ECO:0000313" key="8">
    <source>
        <dbReference type="EMBL" id="SFN09465.1"/>
    </source>
</evidence>